<dbReference type="GeneID" id="36341398"/>
<feature type="binding site" evidence="15">
    <location>
        <position position="852"/>
    </location>
    <ligand>
        <name>L-glutamate</name>
        <dbReference type="ChEBI" id="CHEBI:29985"/>
    </ligand>
</feature>
<dbReference type="SMART" id="SM00079">
    <property type="entry name" value="PBPe"/>
    <property type="match status" value="1"/>
</dbReference>
<keyword evidence="20" id="KW-0732">Signal</keyword>
<dbReference type="InterPro" id="IPR001320">
    <property type="entry name" value="Iontro_rcpt_C"/>
</dbReference>
<keyword evidence="4 19" id="KW-0812">Transmembrane</keyword>
<dbReference type="RefSeq" id="XP_024350628.1">
    <property type="nucleotide sequence ID" value="XM_024494932.1"/>
</dbReference>
<dbReference type="EMBL" id="APAU02000044">
    <property type="protein sequence ID" value="EUB59432.1"/>
    <property type="molecule type" value="Genomic_DNA"/>
</dbReference>
<keyword evidence="2" id="KW-0813">Transport</keyword>
<keyword evidence="24" id="KW-1185">Reference proteome</keyword>
<dbReference type="SUPFAM" id="SSF53850">
    <property type="entry name" value="Periplasmic binding protein-like II"/>
    <property type="match status" value="1"/>
</dbReference>
<feature type="binding site" evidence="15">
    <location>
        <position position="853"/>
    </location>
    <ligand>
        <name>L-glutamate</name>
        <dbReference type="ChEBI" id="CHEBI:29985"/>
    </ligand>
</feature>
<sequence>MYCFSQLILTSSHLLILPVGQPIPIEGSLVFIPLTNSQCARKVVSHNELDMKIFIPITITLSALCLARADRRQEVPIAGIFEAGSVGESAFSFAVYAYNKNSHNPFYLLPKLSILTPPHDALRVMDRFCDLVSDNVLAVFVSELAFDEEVNRVLTNTAAALQIPLITTADGRGGVFTRNLMPTTKEALAEVLVHENWTAFAYLTTSMEGVRRLGQLVGELKERGSNLSLTEVTVHYVGVRGMNERELQGSLVALDGALKKRVTRRVVVDSRVVETNQLMRMFSRMGMNRGEYEFLFASLNVADTDLVDYIYSGVKLAGYRLMDPERADVKQFAAEWTNWNSRSSTVPHLPPIASTTTTNSPPFYHAALMADAVGLFTSTLHCRLQQMEPHRANASLAELTAAALQMRQQPSLSGGSSKRNGGGRSSCYLGGRLMYQHGAYQVRGLGVIADLRRHFVTVDVDDGCGDIGLRGLTGDLRTSVEEREARELVLWSAMDTVGLQPVARWSSTTHLDFEAFKPPHITKDPHTTPEPSGDSTGSERLPQVWEEDFDPSVVIDRQRLADYHNRTIRVVTIWSKPFVQPKPRKLGAPEAHGIDGFEGFCVDLLEEISKIVGFKYDIHIVYDGIFGTKIGEMPPQRVEVLSRRSLSNLVDRRVETRRLQVWNGLIGEILNNTADLVMAPLTVNYLRAQVVEFSEPFLAFGLSLIIKKPGKQKSGSLSFLRPLSNAVWFAVFGAWITVSLGLYVIARISPTEWQVTTDPVTGRRHCNRRFTLGNSVWISFAAFVQQGVDFSPRAPGTRIVIAVWWFVTLILIAFYTANLAAFLTISLRVPPINSWNDLLKSDMEYGSLKSGSTRDFFFNTKLEPFAQLGAWMKRNAHALANNLEEGVDRVRSSKGKYAFVLESVMNEYVNNREPCDTMMAGSAFGNYGYGIALPRRSPMREVLSDAVLRLRESQVLANLRKKWWIERGQCSSAADTDRSAADALALINVAGVFHILVGGLLLALLVAAVELVWHMQWKQRGRWWRQRSKVAEVIGKSTKLGAEARMGGNEVDPWTMQMHNDNNNNNKDSRAGYGLEATRSTATEATTSTTATTTMETAMTPTATAPTAPTMIVETTTATASTRAPIVIEGATAGPATDGGTAGMGKKVVNIFGAEVFNHPLGEN</sequence>
<evidence type="ECO:0000313" key="24">
    <source>
        <dbReference type="Proteomes" id="UP000019149"/>
    </source>
</evidence>
<dbReference type="GO" id="GO:0015276">
    <property type="term" value="F:ligand-gated monoatomic ion channel activity"/>
    <property type="evidence" value="ECO:0007669"/>
    <property type="project" value="InterPro"/>
</dbReference>
<keyword evidence="12" id="KW-1071">Ligand-gated ion channel</keyword>
<feature type="domain" description="Ionotropic glutamate receptor C-terminal" evidence="21">
    <location>
        <begin position="567"/>
        <end position="966"/>
    </location>
</feature>
<dbReference type="STRING" id="6210.W6UMT9"/>
<dbReference type="OrthoDB" id="5984008at2759"/>
<dbReference type="GO" id="GO:0045211">
    <property type="term" value="C:postsynaptic membrane"/>
    <property type="evidence" value="ECO:0007669"/>
    <property type="project" value="UniProtKB-SubCell"/>
</dbReference>
<dbReference type="InterPro" id="IPR015683">
    <property type="entry name" value="Ionotropic_Glu_rcpt"/>
</dbReference>
<dbReference type="Pfam" id="PF10613">
    <property type="entry name" value="Lig_chan-Glu_bd"/>
    <property type="match status" value="2"/>
</dbReference>
<evidence type="ECO:0000256" key="14">
    <source>
        <dbReference type="ARBA" id="ARBA00034100"/>
    </source>
</evidence>
<feature type="signal peptide" evidence="20">
    <location>
        <begin position="1"/>
        <end position="22"/>
    </location>
</feature>
<evidence type="ECO:0000256" key="2">
    <source>
        <dbReference type="ARBA" id="ARBA00022448"/>
    </source>
</evidence>
<evidence type="ECO:0000256" key="17">
    <source>
        <dbReference type="PIRSR" id="PIRSR601508-3"/>
    </source>
</evidence>
<evidence type="ECO:0000256" key="4">
    <source>
        <dbReference type="ARBA" id="ARBA00022692"/>
    </source>
</evidence>
<evidence type="ECO:0000259" key="22">
    <source>
        <dbReference type="SMART" id="SM00918"/>
    </source>
</evidence>
<evidence type="ECO:0000256" key="10">
    <source>
        <dbReference type="ARBA" id="ARBA00023180"/>
    </source>
</evidence>
<feature type="binding site" evidence="15">
    <location>
        <position position="902"/>
    </location>
    <ligand>
        <name>L-glutamate</name>
        <dbReference type="ChEBI" id="CHEBI:29985"/>
    </ligand>
</feature>
<evidence type="ECO:0000256" key="8">
    <source>
        <dbReference type="ARBA" id="ARBA00023136"/>
    </source>
</evidence>
<evidence type="ECO:0000256" key="15">
    <source>
        <dbReference type="PIRSR" id="PIRSR601508-1"/>
    </source>
</evidence>
<reference evidence="23 24" key="1">
    <citation type="journal article" date="2013" name="Nat. Genet.">
        <title>The genome of the hydatid tapeworm Echinococcus granulosus.</title>
        <authorList>
            <person name="Zheng H."/>
            <person name="Zhang W."/>
            <person name="Zhang L."/>
            <person name="Zhang Z."/>
            <person name="Li J."/>
            <person name="Lu G."/>
            <person name="Zhu Y."/>
            <person name="Wang Y."/>
            <person name="Huang Y."/>
            <person name="Liu J."/>
            <person name="Kang H."/>
            <person name="Chen J."/>
            <person name="Wang L."/>
            <person name="Chen A."/>
            <person name="Yu S."/>
            <person name="Gao Z."/>
            <person name="Jin L."/>
            <person name="Gu W."/>
            <person name="Wang Z."/>
            <person name="Zhao L."/>
            <person name="Shi B."/>
            <person name="Wen H."/>
            <person name="Lin R."/>
            <person name="Jones M.K."/>
            <person name="Brejova B."/>
            <person name="Vinar T."/>
            <person name="Zhao G."/>
            <person name="McManus D.P."/>
            <person name="Chen Z."/>
            <person name="Zhou Y."/>
            <person name="Wang S."/>
        </authorList>
    </citation>
    <scope>NUCLEOTIDE SEQUENCE [LARGE SCALE GENOMIC DNA]</scope>
</reference>
<evidence type="ECO:0000256" key="3">
    <source>
        <dbReference type="ARBA" id="ARBA00022475"/>
    </source>
</evidence>
<feature type="binding site" evidence="15">
    <location>
        <position position="682"/>
    </location>
    <ligand>
        <name>L-glutamate</name>
        <dbReference type="ChEBI" id="CHEBI:29985"/>
    </ligand>
</feature>
<evidence type="ECO:0000256" key="5">
    <source>
        <dbReference type="ARBA" id="ARBA00022989"/>
    </source>
</evidence>
<dbReference type="CTD" id="36341398"/>
<dbReference type="PRINTS" id="PR00177">
    <property type="entry name" value="NMDARECEPTOR"/>
</dbReference>
<evidence type="ECO:0000256" key="6">
    <source>
        <dbReference type="ARBA" id="ARBA00023018"/>
    </source>
</evidence>
<feature type="domain" description="Ionotropic glutamate receptor L-glutamate and glycine-binding" evidence="22">
    <location>
        <begin position="577"/>
        <end position="671"/>
    </location>
</feature>
<evidence type="ECO:0000313" key="23">
    <source>
        <dbReference type="EMBL" id="EUB59432.1"/>
    </source>
</evidence>
<keyword evidence="9 23" id="KW-0675">Receptor</keyword>
<gene>
    <name evidence="23" type="ORF">EGR_05683</name>
</gene>
<evidence type="ECO:0000259" key="21">
    <source>
        <dbReference type="SMART" id="SM00079"/>
    </source>
</evidence>
<feature type="binding site" evidence="15">
    <location>
        <position position="680"/>
    </location>
    <ligand>
        <name>L-glutamate</name>
        <dbReference type="ChEBI" id="CHEBI:29985"/>
    </ligand>
</feature>
<keyword evidence="17" id="KW-1015">Disulfide bond</keyword>
<proteinExistence type="predicted"/>
<feature type="compositionally biased region" description="Polar residues" evidence="18">
    <location>
        <begin position="529"/>
        <end position="538"/>
    </location>
</feature>
<feature type="chain" id="PRO_5004882903" evidence="20">
    <location>
        <begin position="23"/>
        <end position="1164"/>
    </location>
</feature>
<keyword evidence="13" id="KW-0407">Ion channel</keyword>
<dbReference type="OMA" id="PGMWFGT"/>
<dbReference type="PANTHER" id="PTHR18966">
    <property type="entry name" value="IONOTROPIC GLUTAMATE RECEPTOR"/>
    <property type="match status" value="1"/>
</dbReference>
<dbReference type="Gene3D" id="1.10.287.70">
    <property type="match status" value="1"/>
</dbReference>
<feature type="disulfide bond" evidence="17">
    <location>
        <begin position="915"/>
        <end position="970"/>
    </location>
</feature>
<evidence type="ECO:0000256" key="18">
    <source>
        <dbReference type="SAM" id="MobiDB-lite"/>
    </source>
</evidence>
<dbReference type="Pfam" id="PF00060">
    <property type="entry name" value="Lig_chan"/>
    <property type="match status" value="1"/>
</dbReference>
<dbReference type="InterPro" id="IPR001828">
    <property type="entry name" value="ANF_lig-bd_rcpt"/>
</dbReference>
<evidence type="ECO:0000256" key="12">
    <source>
        <dbReference type="ARBA" id="ARBA00023286"/>
    </source>
</evidence>
<evidence type="ECO:0000256" key="20">
    <source>
        <dbReference type="SAM" id="SignalP"/>
    </source>
</evidence>
<accession>W6UMT9</accession>
<dbReference type="InterPro" id="IPR028082">
    <property type="entry name" value="Peripla_BP_I"/>
</dbReference>
<dbReference type="InterPro" id="IPR019594">
    <property type="entry name" value="Glu/Gly-bd"/>
</dbReference>
<dbReference type="AlphaFoldDB" id="W6UMT9"/>
<keyword evidence="5 19" id="KW-1133">Transmembrane helix</keyword>
<feature type="region of interest" description="Disordered" evidence="18">
    <location>
        <begin position="517"/>
        <end position="542"/>
    </location>
</feature>
<keyword evidence="11" id="KW-0628">Postsynaptic cell membrane</keyword>
<dbReference type="Proteomes" id="UP000019149">
    <property type="component" value="Unassembled WGS sequence"/>
</dbReference>
<dbReference type="Gene3D" id="3.40.50.2300">
    <property type="match status" value="2"/>
</dbReference>
<keyword evidence="6" id="KW-0770">Synapse</keyword>
<dbReference type="Gene3D" id="3.40.190.10">
    <property type="entry name" value="Periplasmic binding protein-like II"/>
    <property type="match status" value="2"/>
</dbReference>
<feature type="compositionally biased region" description="Basic and acidic residues" evidence="18">
    <location>
        <begin position="517"/>
        <end position="527"/>
    </location>
</feature>
<dbReference type="InterPro" id="IPR001508">
    <property type="entry name" value="Iono_Glu_rcpt_met"/>
</dbReference>
<evidence type="ECO:0000256" key="7">
    <source>
        <dbReference type="ARBA" id="ARBA00023065"/>
    </source>
</evidence>
<dbReference type="KEGG" id="egl:EGR_05683"/>
<comment type="subcellular location">
    <subcellularLocation>
        <location evidence="1">Cell membrane</location>
        <topology evidence="1">Multi-pass membrane protein</topology>
    </subcellularLocation>
    <subcellularLocation>
        <location evidence="14">Postsynaptic cell membrane</location>
    </subcellularLocation>
</comment>
<feature type="binding site" evidence="15">
    <location>
        <position position="687"/>
    </location>
    <ligand>
        <name>L-glutamate</name>
        <dbReference type="ChEBI" id="CHEBI:29985"/>
    </ligand>
</feature>
<feature type="transmembrane region" description="Helical" evidence="19">
    <location>
        <begin position="992"/>
        <end position="1013"/>
    </location>
</feature>
<feature type="site" description="Crucial to convey clamshell closure to channel opening" evidence="16">
    <location>
        <position position="832"/>
    </location>
</feature>
<evidence type="ECO:0000256" key="11">
    <source>
        <dbReference type="ARBA" id="ARBA00023257"/>
    </source>
</evidence>
<dbReference type="FunFam" id="1.10.287.70:FF:000143">
    <property type="entry name" value="Probable glutamate receptor"/>
    <property type="match status" value="1"/>
</dbReference>
<name>W6UMT9_ECHGR</name>
<feature type="transmembrane region" description="Helical" evidence="19">
    <location>
        <begin position="799"/>
        <end position="823"/>
    </location>
</feature>
<dbReference type="Pfam" id="PF01094">
    <property type="entry name" value="ANF_receptor"/>
    <property type="match status" value="1"/>
</dbReference>
<evidence type="ECO:0000256" key="16">
    <source>
        <dbReference type="PIRSR" id="PIRSR601508-2"/>
    </source>
</evidence>
<keyword evidence="3" id="KW-1003">Cell membrane</keyword>
<evidence type="ECO:0000256" key="1">
    <source>
        <dbReference type="ARBA" id="ARBA00004651"/>
    </source>
</evidence>
<keyword evidence="10" id="KW-0325">Glycoprotein</keyword>
<feature type="transmembrane region" description="Helical" evidence="19">
    <location>
        <begin position="726"/>
        <end position="746"/>
    </location>
</feature>
<evidence type="ECO:0000256" key="9">
    <source>
        <dbReference type="ARBA" id="ARBA00023170"/>
    </source>
</evidence>
<dbReference type="SUPFAM" id="SSF53822">
    <property type="entry name" value="Periplasmic binding protein-like I"/>
    <property type="match status" value="1"/>
</dbReference>
<organism evidence="23 24">
    <name type="scientific">Echinococcus granulosus</name>
    <name type="common">Hydatid tapeworm</name>
    <dbReference type="NCBI Taxonomy" id="6210"/>
    <lineage>
        <taxon>Eukaryota</taxon>
        <taxon>Metazoa</taxon>
        <taxon>Spiralia</taxon>
        <taxon>Lophotrochozoa</taxon>
        <taxon>Platyhelminthes</taxon>
        <taxon>Cestoda</taxon>
        <taxon>Eucestoda</taxon>
        <taxon>Cyclophyllidea</taxon>
        <taxon>Taeniidae</taxon>
        <taxon>Echinococcus</taxon>
        <taxon>Echinococcus granulosus group</taxon>
    </lineage>
</organism>
<dbReference type="GO" id="GO:0038023">
    <property type="term" value="F:signaling receptor activity"/>
    <property type="evidence" value="ECO:0007669"/>
    <property type="project" value="InterPro"/>
</dbReference>
<protein>
    <submittedName>
        <fullName evidence="23">Glutamate receptor 3</fullName>
    </submittedName>
</protein>
<keyword evidence="8 19" id="KW-0472">Membrane</keyword>
<dbReference type="SMART" id="SM00918">
    <property type="entry name" value="Lig_chan-Glu_bd"/>
    <property type="match status" value="1"/>
</dbReference>
<evidence type="ECO:0000256" key="13">
    <source>
        <dbReference type="ARBA" id="ARBA00023303"/>
    </source>
</evidence>
<evidence type="ECO:0000256" key="19">
    <source>
        <dbReference type="SAM" id="Phobius"/>
    </source>
</evidence>
<keyword evidence="7" id="KW-0406">Ion transport</keyword>
<comment type="caution">
    <text evidence="23">The sequence shown here is derived from an EMBL/GenBank/DDBJ whole genome shotgun (WGS) entry which is preliminary data.</text>
</comment>